<keyword evidence="1" id="KW-0732">Signal</keyword>
<dbReference type="AlphaFoldDB" id="A0A0K8RA58"/>
<feature type="chain" id="PRO_5005516519" evidence="1">
    <location>
        <begin position="27"/>
        <end position="147"/>
    </location>
</feature>
<reference evidence="2" key="1">
    <citation type="submission" date="2012-12" db="EMBL/GenBank/DDBJ databases">
        <title>Identification and characterization of a phenylalanine ammonia-lyase gene family in Isatis indigotica Fort.</title>
        <authorList>
            <person name="Liu Q."/>
            <person name="Chen J."/>
            <person name="Zhou X."/>
            <person name="Di P."/>
            <person name="Xiao Y."/>
            <person name="Xuan H."/>
            <person name="Zhang L."/>
            <person name="Chen W."/>
        </authorList>
    </citation>
    <scope>NUCLEOTIDE SEQUENCE</scope>
    <source>
        <tissue evidence="2">Salivary gland</tissue>
    </source>
</reference>
<proteinExistence type="evidence at transcript level"/>
<feature type="signal peptide" evidence="1">
    <location>
        <begin position="1"/>
        <end position="26"/>
    </location>
</feature>
<organism evidence="2">
    <name type="scientific">Ixodes ricinus</name>
    <name type="common">Common tick</name>
    <name type="synonym">Acarus ricinus</name>
    <dbReference type="NCBI Taxonomy" id="34613"/>
    <lineage>
        <taxon>Eukaryota</taxon>
        <taxon>Metazoa</taxon>
        <taxon>Ecdysozoa</taxon>
        <taxon>Arthropoda</taxon>
        <taxon>Chelicerata</taxon>
        <taxon>Arachnida</taxon>
        <taxon>Acari</taxon>
        <taxon>Parasitiformes</taxon>
        <taxon>Ixodida</taxon>
        <taxon>Ixodoidea</taxon>
        <taxon>Ixodidae</taxon>
        <taxon>Ixodinae</taxon>
        <taxon>Ixodes</taxon>
    </lineage>
</organism>
<accession>A0A0K8RA58</accession>
<name>A0A0K8RA58_IXORI</name>
<dbReference type="EMBL" id="GADI01005761">
    <property type="protein sequence ID" value="JAA68047.1"/>
    <property type="molecule type" value="mRNA"/>
</dbReference>
<evidence type="ECO:0000313" key="2">
    <source>
        <dbReference type="EMBL" id="JAA68047.1"/>
    </source>
</evidence>
<sequence length="147" mass="16357">MKAYRMPFLCTLFLSNLLIREHPTIAWLLACEQKSVQIHLPYLMLSPSPASRSDLSGRLCNQMPVPGSHSCFCPIHISTFIFPTFLPALCDLLFGVLIREQVSKAQNVDIDLVLPPPFDHVVGLLALVVDKHFPIADAGLFITAILF</sequence>
<evidence type="ECO:0000256" key="1">
    <source>
        <dbReference type="SAM" id="SignalP"/>
    </source>
</evidence>
<protein>
    <submittedName>
        <fullName evidence="2">Putative helix loop helix transcription factor eb</fullName>
    </submittedName>
</protein>